<dbReference type="AlphaFoldDB" id="A0AAE0FWR3"/>
<comment type="similarity">
    <text evidence="1 2">Belongs to the endosulfine family.</text>
</comment>
<comment type="caution">
    <text evidence="4">The sequence shown here is derived from an EMBL/GenBank/DDBJ whole genome shotgun (WGS) entry which is preliminary data.</text>
</comment>
<proteinExistence type="inferred from homology"/>
<reference evidence="4 5" key="1">
    <citation type="journal article" date="2015" name="Genome Biol. Evol.">
        <title>Comparative Genomics of a Bacterivorous Green Alga Reveals Evolutionary Causalities and Consequences of Phago-Mixotrophic Mode of Nutrition.</title>
        <authorList>
            <person name="Burns J.A."/>
            <person name="Paasch A."/>
            <person name="Narechania A."/>
            <person name="Kim E."/>
        </authorList>
    </citation>
    <scope>NUCLEOTIDE SEQUENCE [LARGE SCALE GENOMIC DNA]</scope>
    <source>
        <strain evidence="4 5">PLY_AMNH</strain>
    </source>
</reference>
<dbReference type="PANTHER" id="PTHR10358">
    <property type="entry name" value="ENDOSULFINE"/>
    <property type="match status" value="1"/>
</dbReference>
<feature type="region of interest" description="Disordered" evidence="3">
    <location>
        <begin position="42"/>
        <end position="82"/>
    </location>
</feature>
<gene>
    <name evidence="4" type="ORF">CYMTET_23990</name>
</gene>
<organism evidence="4 5">
    <name type="scientific">Cymbomonas tetramitiformis</name>
    <dbReference type="NCBI Taxonomy" id="36881"/>
    <lineage>
        <taxon>Eukaryota</taxon>
        <taxon>Viridiplantae</taxon>
        <taxon>Chlorophyta</taxon>
        <taxon>Pyramimonadophyceae</taxon>
        <taxon>Pyramimonadales</taxon>
        <taxon>Pyramimonadaceae</taxon>
        <taxon>Cymbomonas</taxon>
    </lineage>
</organism>
<evidence type="ECO:0000256" key="3">
    <source>
        <dbReference type="SAM" id="MobiDB-lite"/>
    </source>
</evidence>
<accession>A0AAE0FWR3</accession>
<dbReference type="EMBL" id="LGRX02012400">
    <property type="protein sequence ID" value="KAK3267449.1"/>
    <property type="molecule type" value="Genomic_DNA"/>
</dbReference>
<dbReference type="InterPro" id="IPR006760">
    <property type="entry name" value="Endosulphine"/>
</dbReference>
<name>A0AAE0FWR3_9CHLO</name>
<sequence length="82" mass="9166">MADQEPPPAKAPGGMPYGINPKKKLIQKDVKYFDSADWALQKEKGGARPPMTPQEQLRPKLQPAEPRERRTSKSGLAPEEQE</sequence>
<dbReference type="PANTHER" id="PTHR10358:SF6">
    <property type="entry name" value="ENDOSULFINE, ISOFORM A"/>
    <property type="match status" value="1"/>
</dbReference>
<feature type="compositionally biased region" description="Pro residues" evidence="3">
    <location>
        <begin position="1"/>
        <end position="10"/>
    </location>
</feature>
<feature type="region of interest" description="Disordered" evidence="3">
    <location>
        <begin position="1"/>
        <end position="22"/>
    </location>
</feature>
<keyword evidence="5" id="KW-1185">Reference proteome</keyword>
<protein>
    <recommendedName>
        <fullName evidence="6">Negatively light-regulated protein</fullName>
    </recommendedName>
</protein>
<evidence type="ECO:0000313" key="4">
    <source>
        <dbReference type="EMBL" id="KAK3267449.1"/>
    </source>
</evidence>
<dbReference type="GO" id="GO:0004864">
    <property type="term" value="F:protein phosphatase inhibitor activity"/>
    <property type="evidence" value="ECO:0007669"/>
    <property type="project" value="TreeGrafter"/>
</dbReference>
<evidence type="ECO:0008006" key="6">
    <source>
        <dbReference type="Google" id="ProtNLM"/>
    </source>
</evidence>
<dbReference type="Proteomes" id="UP001190700">
    <property type="component" value="Unassembled WGS sequence"/>
</dbReference>
<evidence type="ECO:0000313" key="5">
    <source>
        <dbReference type="Proteomes" id="UP001190700"/>
    </source>
</evidence>
<evidence type="ECO:0000256" key="2">
    <source>
        <dbReference type="RuleBase" id="RU363120"/>
    </source>
</evidence>
<evidence type="ECO:0000256" key="1">
    <source>
        <dbReference type="ARBA" id="ARBA00010520"/>
    </source>
</evidence>
<dbReference type="Pfam" id="PF04667">
    <property type="entry name" value="Endosulfine"/>
    <property type="match status" value="1"/>
</dbReference>
<dbReference type="GO" id="GO:0005737">
    <property type="term" value="C:cytoplasm"/>
    <property type="evidence" value="ECO:0007669"/>
    <property type="project" value="TreeGrafter"/>
</dbReference>